<evidence type="ECO:0000256" key="12">
    <source>
        <dbReference type="ARBA" id="ARBA00029757"/>
    </source>
</evidence>
<dbReference type="GO" id="GO:0009029">
    <property type="term" value="F:lipid-A 4'-kinase activity"/>
    <property type="evidence" value="ECO:0007669"/>
    <property type="project" value="UniProtKB-EC"/>
</dbReference>
<sequence length="352" mass="39015">MSLLSEAVTQAWYQNKKWIWLLLPLTVIFWLISHFRRVCFRLGWFKSVKVDAPVIIVGNISVGGTGKSPLTGYLVSELKQRGFCPGVVSRGYGGQSDHYPLIVDQNSSASEVGDEPVMLYQMTQCPVAVDPIRSRAAKRLCDDHSCDVILCDDGLQHYALSRDIELCVIDGKRGLGNGFLLPAGPLRESYSRIRDVDFVIVNGKNERLNLEALSDKGAGVATLNGTPAYEMTLRPTALINVFNGSQLAIETLQGLDIHAMAGIGNPERFFAALRSLGANVTAQGFSDHHDFTQNDFSFEDKKPIVMTHKDAVKCRALFTESEPDNFWYLPVSADINKQFIDQLCERLALLSQ</sequence>
<evidence type="ECO:0000256" key="13">
    <source>
        <dbReference type="HAMAP-Rule" id="MF_00409"/>
    </source>
</evidence>
<dbReference type="EMBL" id="CP100390">
    <property type="protein sequence ID" value="UZE97953.1"/>
    <property type="molecule type" value="Genomic_DNA"/>
</dbReference>
<organism evidence="15 16">
    <name type="scientific">Alkalimarinus alittae</name>
    <dbReference type="NCBI Taxonomy" id="2961619"/>
    <lineage>
        <taxon>Bacteria</taxon>
        <taxon>Pseudomonadati</taxon>
        <taxon>Pseudomonadota</taxon>
        <taxon>Gammaproteobacteria</taxon>
        <taxon>Alteromonadales</taxon>
        <taxon>Alteromonadaceae</taxon>
        <taxon>Alkalimarinus</taxon>
    </lineage>
</organism>
<accession>A0ABY6N773</accession>
<reference evidence="15" key="1">
    <citation type="submission" date="2022-06" db="EMBL/GenBank/DDBJ databases">
        <title>Alkalimarinus sp. nov., isolated from gut of a Alitta virens.</title>
        <authorList>
            <person name="Yang A.I."/>
            <person name="Shin N.-R."/>
        </authorList>
    </citation>
    <scope>NUCLEOTIDE SEQUENCE</scope>
    <source>
        <strain evidence="15">A2M4</strain>
    </source>
</reference>
<evidence type="ECO:0000256" key="7">
    <source>
        <dbReference type="ARBA" id="ARBA00022679"/>
    </source>
</evidence>
<keyword evidence="8 13" id="KW-0547">Nucleotide-binding</keyword>
<comment type="function">
    <text evidence="1 13">Transfers the gamma-phosphate of ATP to the 4'-position of a tetraacyldisaccharide 1-phosphate intermediate (termed DS-1-P) to form tetraacyldisaccharide 1,4'-bis-phosphate (lipid IVA).</text>
</comment>
<evidence type="ECO:0000256" key="10">
    <source>
        <dbReference type="ARBA" id="ARBA00022840"/>
    </source>
</evidence>
<evidence type="ECO:0000256" key="8">
    <source>
        <dbReference type="ARBA" id="ARBA00022741"/>
    </source>
</evidence>
<evidence type="ECO:0000256" key="1">
    <source>
        <dbReference type="ARBA" id="ARBA00002274"/>
    </source>
</evidence>
<keyword evidence="16" id="KW-1185">Reference proteome</keyword>
<comment type="caution">
    <text evidence="13">Lacks conserved residue(s) required for the propagation of feature annotation.</text>
</comment>
<dbReference type="SUPFAM" id="SSF52540">
    <property type="entry name" value="P-loop containing nucleoside triphosphate hydrolases"/>
    <property type="match status" value="1"/>
</dbReference>
<keyword evidence="14" id="KW-1133">Transmembrane helix</keyword>
<evidence type="ECO:0000256" key="5">
    <source>
        <dbReference type="ARBA" id="ARBA00022516"/>
    </source>
</evidence>
<dbReference type="NCBIfam" id="TIGR00682">
    <property type="entry name" value="lpxK"/>
    <property type="match status" value="1"/>
</dbReference>
<dbReference type="EC" id="2.7.1.130" evidence="3 13"/>
<dbReference type="HAMAP" id="MF_00409">
    <property type="entry name" value="LpxK"/>
    <property type="match status" value="1"/>
</dbReference>
<keyword evidence="11 13" id="KW-0443">Lipid metabolism</keyword>
<evidence type="ECO:0000256" key="3">
    <source>
        <dbReference type="ARBA" id="ARBA00012071"/>
    </source>
</evidence>
<evidence type="ECO:0000256" key="6">
    <source>
        <dbReference type="ARBA" id="ARBA00022556"/>
    </source>
</evidence>
<comment type="catalytic activity">
    <reaction evidence="13">
        <text>a lipid A disaccharide + ATP = a lipid IVA + ADP + H(+)</text>
        <dbReference type="Rhea" id="RHEA:67840"/>
        <dbReference type="ChEBI" id="CHEBI:15378"/>
        <dbReference type="ChEBI" id="CHEBI:30616"/>
        <dbReference type="ChEBI" id="CHEBI:176343"/>
        <dbReference type="ChEBI" id="CHEBI:176425"/>
        <dbReference type="ChEBI" id="CHEBI:456216"/>
        <dbReference type="EC" id="2.7.1.130"/>
    </reaction>
</comment>
<protein>
    <recommendedName>
        <fullName evidence="4 13">Tetraacyldisaccharide 4'-kinase</fullName>
        <ecNumber evidence="3 13">2.7.1.130</ecNumber>
    </recommendedName>
    <alternativeName>
        <fullName evidence="12 13">Lipid A 4'-kinase</fullName>
    </alternativeName>
</protein>
<gene>
    <name evidence="13 15" type="primary">lpxK</name>
    <name evidence="15" type="ORF">NKI27_09535</name>
</gene>
<dbReference type="PANTHER" id="PTHR42724:SF1">
    <property type="entry name" value="TETRAACYLDISACCHARIDE 4'-KINASE, MITOCHONDRIAL-RELATED"/>
    <property type="match status" value="1"/>
</dbReference>
<dbReference type="InterPro" id="IPR003758">
    <property type="entry name" value="LpxK"/>
</dbReference>
<proteinExistence type="inferred from homology"/>
<keyword evidence="7 13" id="KW-0808">Transferase</keyword>
<dbReference type="RefSeq" id="WP_265049426.1">
    <property type="nucleotide sequence ID" value="NZ_CP100390.1"/>
</dbReference>
<dbReference type="PANTHER" id="PTHR42724">
    <property type="entry name" value="TETRAACYLDISACCHARIDE 4'-KINASE"/>
    <property type="match status" value="1"/>
</dbReference>
<keyword evidence="10 13" id="KW-0067">ATP-binding</keyword>
<dbReference type="Proteomes" id="UP001163739">
    <property type="component" value="Chromosome"/>
</dbReference>
<comment type="similarity">
    <text evidence="13">Belongs to the LpxK family.</text>
</comment>
<evidence type="ECO:0000256" key="14">
    <source>
        <dbReference type="SAM" id="Phobius"/>
    </source>
</evidence>
<feature type="transmembrane region" description="Helical" evidence="14">
    <location>
        <begin position="18"/>
        <end position="35"/>
    </location>
</feature>
<evidence type="ECO:0000256" key="4">
    <source>
        <dbReference type="ARBA" id="ARBA00016436"/>
    </source>
</evidence>
<comment type="pathway">
    <text evidence="2 13">Glycolipid biosynthesis; lipid IV(A) biosynthesis; lipid IV(A) from (3R)-3-hydroxytetradecanoyl-[acyl-carrier-protein] and UDP-N-acetyl-alpha-D-glucosamine: step 6/6.</text>
</comment>
<keyword evidence="5 13" id="KW-0444">Lipid biosynthesis</keyword>
<keyword evidence="14" id="KW-0472">Membrane</keyword>
<keyword evidence="9 13" id="KW-0418">Kinase</keyword>
<keyword evidence="14" id="KW-0812">Transmembrane</keyword>
<evidence type="ECO:0000256" key="2">
    <source>
        <dbReference type="ARBA" id="ARBA00004870"/>
    </source>
</evidence>
<evidence type="ECO:0000313" key="16">
    <source>
        <dbReference type="Proteomes" id="UP001163739"/>
    </source>
</evidence>
<keyword evidence="6 13" id="KW-0441">Lipid A biosynthesis</keyword>
<name>A0ABY6N773_9ALTE</name>
<evidence type="ECO:0000256" key="11">
    <source>
        <dbReference type="ARBA" id="ARBA00023098"/>
    </source>
</evidence>
<evidence type="ECO:0000256" key="9">
    <source>
        <dbReference type="ARBA" id="ARBA00022777"/>
    </source>
</evidence>
<dbReference type="InterPro" id="IPR027417">
    <property type="entry name" value="P-loop_NTPase"/>
</dbReference>
<evidence type="ECO:0000313" key="15">
    <source>
        <dbReference type="EMBL" id="UZE97953.1"/>
    </source>
</evidence>
<dbReference type="Pfam" id="PF02606">
    <property type="entry name" value="LpxK"/>
    <property type="match status" value="1"/>
</dbReference>